<dbReference type="Proteomes" id="UP000243978">
    <property type="component" value="Unassembled WGS sequence"/>
</dbReference>
<dbReference type="SUPFAM" id="SSF51294">
    <property type="entry name" value="Hedgehog/intein (Hint) domain"/>
    <property type="match status" value="1"/>
</dbReference>
<dbReference type="AlphaFoldDB" id="A0A2T6BIJ1"/>
<evidence type="ECO:0000313" key="2">
    <source>
        <dbReference type="EMBL" id="PTX55881.1"/>
    </source>
</evidence>
<organism evidence="2 3">
    <name type="scientific">Litoreibacter ponti</name>
    <dbReference type="NCBI Taxonomy" id="1510457"/>
    <lineage>
        <taxon>Bacteria</taxon>
        <taxon>Pseudomonadati</taxon>
        <taxon>Pseudomonadota</taxon>
        <taxon>Alphaproteobacteria</taxon>
        <taxon>Rhodobacterales</taxon>
        <taxon>Roseobacteraceae</taxon>
        <taxon>Litoreibacter</taxon>
    </lineage>
</organism>
<feature type="domain" description="Hedgehog/Intein (Hint)" evidence="1">
    <location>
        <begin position="150"/>
        <end position="291"/>
    </location>
</feature>
<dbReference type="InterPro" id="IPR028992">
    <property type="entry name" value="Hedgehog/Intein_dom"/>
</dbReference>
<dbReference type="Gene3D" id="2.170.16.10">
    <property type="entry name" value="Hedgehog/Intein (Hint) domain"/>
    <property type="match status" value="1"/>
</dbReference>
<sequence length="336" mass="36592">MIYLGNFALVDTDETDNDVDNPSVLLGVHDDLALVTITQVDEDDDGVIYDDENNPANDFINYDLGSGAASYFVDASMIYTATITLGDGTTVTDDYLVIQTTNGDTFLRTTLSNSDSLDNTSIQSIELTSAQNTNGAGFFTSESVDNASIVCFAEGTQIATPSGEVAVETLKSGMRVLTQDHGPQEITWVHVRSLFWAGPHAPILFKPGALGPGIPSAPLALSPQHRVRLRSKIAKRMFAADEIFVPAKRLLDWPGVRRGLRVLPVTYVHFACRHHEIVFANGAAVETFFPGPQVSDILPGKVPPVAPPQLARPEPRGHAQRSLLRRHLKNRRFTLT</sequence>
<evidence type="ECO:0000259" key="1">
    <source>
        <dbReference type="Pfam" id="PF13403"/>
    </source>
</evidence>
<dbReference type="InterPro" id="IPR036844">
    <property type="entry name" value="Hint_dom_sf"/>
</dbReference>
<dbReference type="EMBL" id="QBKS01000001">
    <property type="protein sequence ID" value="PTX55881.1"/>
    <property type="molecule type" value="Genomic_DNA"/>
</dbReference>
<proteinExistence type="predicted"/>
<reference evidence="2 3" key="1">
    <citation type="submission" date="2018-04" db="EMBL/GenBank/DDBJ databases">
        <title>Genomic Encyclopedia of Archaeal and Bacterial Type Strains, Phase II (KMG-II): from individual species to whole genera.</title>
        <authorList>
            <person name="Goeker M."/>
        </authorList>
    </citation>
    <scope>NUCLEOTIDE SEQUENCE [LARGE SCALE GENOMIC DNA]</scope>
    <source>
        <strain evidence="2 3">DSM 100977</strain>
    </source>
</reference>
<evidence type="ECO:0000313" key="3">
    <source>
        <dbReference type="Proteomes" id="UP000243978"/>
    </source>
</evidence>
<dbReference type="Pfam" id="PF13403">
    <property type="entry name" value="Hint_2"/>
    <property type="match status" value="1"/>
</dbReference>
<gene>
    <name evidence="2" type="ORF">C8N43_0529</name>
</gene>
<accession>A0A2T6BIJ1</accession>
<keyword evidence="3" id="KW-1185">Reference proteome</keyword>
<comment type="caution">
    <text evidence="2">The sequence shown here is derived from an EMBL/GenBank/DDBJ whole genome shotgun (WGS) entry which is preliminary data.</text>
</comment>
<protein>
    <submittedName>
        <fullName evidence="2">Hint domain-containing protein</fullName>
    </submittedName>
</protein>
<name>A0A2T6BIJ1_9RHOB</name>